<proteinExistence type="predicted"/>
<evidence type="ECO:0000256" key="2">
    <source>
        <dbReference type="ARBA" id="ARBA00022475"/>
    </source>
</evidence>
<feature type="transmembrane region" description="Helical" evidence="8">
    <location>
        <begin position="398"/>
        <end position="415"/>
    </location>
</feature>
<keyword evidence="5 8" id="KW-0812">Transmembrane</keyword>
<feature type="transmembrane region" description="Helical" evidence="8">
    <location>
        <begin position="79"/>
        <end position="98"/>
    </location>
</feature>
<dbReference type="InterPro" id="IPR050297">
    <property type="entry name" value="LipidA_mod_glycosyltrf_83"/>
</dbReference>
<evidence type="ECO:0000256" key="7">
    <source>
        <dbReference type="ARBA" id="ARBA00023136"/>
    </source>
</evidence>
<dbReference type="PANTHER" id="PTHR33908:SF11">
    <property type="entry name" value="MEMBRANE PROTEIN"/>
    <property type="match status" value="1"/>
</dbReference>
<dbReference type="GO" id="GO:0009103">
    <property type="term" value="P:lipopolysaccharide biosynthetic process"/>
    <property type="evidence" value="ECO:0007669"/>
    <property type="project" value="UniProtKB-ARBA"/>
</dbReference>
<dbReference type="EMBL" id="PEZZ01000008">
    <property type="protein sequence ID" value="PIS05363.1"/>
    <property type="molecule type" value="Genomic_DNA"/>
</dbReference>
<feature type="transmembrane region" description="Helical" evidence="8">
    <location>
        <begin position="179"/>
        <end position="200"/>
    </location>
</feature>
<dbReference type="GO" id="GO:0005886">
    <property type="term" value="C:plasma membrane"/>
    <property type="evidence" value="ECO:0007669"/>
    <property type="project" value="UniProtKB-SubCell"/>
</dbReference>
<organism evidence="10 11">
    <name type="scientific">Candidatus Buchananbacteria bacterium CG10_big_fil_rev_8_21_14_0_10_42_9</name>
    <dbReference type="NCBI Taxonomy" id="1974526"/>
    <lineage>
        <taxon>Bacteria</taxon>
        <taxon>Candidatus Buchananiibacteriota</taxon>
    </lineage>
</organism>
<protein>
    <recommendedName>
        <fullName evidence="9">Glycosyltransferase RgtA/B/C/D-like domain-containing protein</fullName>
    </recommendedName>
</protein>
<accession>A0A2H0W1X8</accession>
<feature type="transmembrane region" description="Helical" evidence="8">
    <location>
        <begin position="296"/>
        <end position="316"/>
    </location>
</feature>
<dbReference type="Pfam" id="PF13231">
    <property type="entry name" value="PMT_2"/>
    <property type="match status" value="1"/>
</dbReference>
<evidence type="ECO:0000256" key="8">
    <source>
        <dbReference type="SAM" id="Phobius"/>
    </source>
</evidence>
<gene>
    <name evidence="10" type="ORF">COT81_01580</name>
</gene>
<feature type="transmembrane region" description="Helical" evidence="8">
    <location>
        <begin position="447"/>
        <end position="465"/>
    </location>
</feature>
<comment type="subcellular location">
    <subcellularLocation>
        <location evidence="1">Cell membrane</location>
        <topology evidence="1">Multi-pass membrane protein</topology>
    </subcellularLocation>
</comment>
<evidence type="ECO:0000256" key="4">
    <source>
        <dbReference type="ARBA" id="ARBA00022679"/>
    </source>
</evidence>
<sequence>MRKLYYRLLKPKSTVLSLRVCKTGALSLREMDRVRLGMPIQTKRLTMLSNALPHPGPLRHRRGRFYDTISGMELSQKRINIVIAVILFMAAFFVFFQLDRGDVITDEGAIAFRGLGYMDYLATPFQRTPYESLCSPSPKGVPPGCLNPPGWLKLSFHDHPPLLFGIERILFSLIGDSLFVLRLPHAIFGLASIFILYLIGSSLHSQKMGLLAASIAALNSYMIWTARIGLQEAAAIFFILLSLYLLIKACAKPKLFLAWGIAFGLGLLTKFTVLIVLPISLFYILFAGRKLYKEKFLYFGLLIAFIFFLPVIIYNYNLYQISGHFDLQFSAIFNQDTPEWQTRGQIVGSLAERINIFFPNLWKLYSPIFFMASIGAYLYVGWQLIYKKVFEQNNQIELWPFVATNFMILFVIYIAPTVRFLAMLVPFFILLIAYGAVQLLKIERVRKISIVILIAFILYEGYFMLQTNHVNEPIESPWVYSIIKYENYPYGYNALEVEVKKLLDNEKPAVTLELPKHLTFIKQFRDKDVRKISGNPESAKLIVYDSQINAVAANWIFERRYYYDGWPIIPSLDYVTLKEKNQLDTLRNLGITDFYYIASTEATYTIDNGNPPATVAEFNNEVKNSGIEPETIISNFKGEAVFEIYHFTDLF</sequence>
<feature type="domain" description="Glycosyltransferase RgtA/B/C/D-like" evidence="9">
    <location>
        <begin position="158"/>
        <end position="314"/>
    </location>
</feature>
<reference evidence="11" key="1">
    <citation type="submission" date="2017-09" db="EMBL/GenBank/DDBJ databases">
        <title>Depth-based differentiation of microbial function through sediment-hosted aquifers and enrichment of novel symbionts in the deep terrestrial subsurface.</title>
        <authorList>
            <person name="Probst A.J."/>
            <person name="Ladd B."/>
            <person name="Jarett J.K."/>
            <person name="Geller-Mcgrath D.E."/>
            <person name="Sieber C.M.K."/>
            <person name="Emerson J.B."/>
            <person name="Anantharaman K."/>
            <person name="Thomas B.C."/>
            <person name="Malmstrom R."/>
            <person name="Stieglmeier M."/>
            <person name="Klingl A."/>
            <person name="Woyke T."/>
            <person name="Ryan C.M."/>
            <person name="Banfield J.F."/>
        </authorList>
    </citation>
    <scope>NUCLEOTIDE SEQUENCE [LARGE SCALE GENOMIC DNA]</scope>
</reference>
<keyword evidence="4" id="KW-0808">Transferase</keyword>
<dbReference type="PANTHER" id="PTHR33908">
    <property type="entry name" value="MANNOSYLTRANSFERASE YKCB-RELATED"/>
    <property type="match status" value="1"/>
</dbReference>
<comment type="caution">
    <text evidence="10">The sequence shown here is derived from an EMBL/GenBank/DDBJ whole genome shotgun (WGS) entry which is preliminary data.</text>
</comment>
<evidence type="ECO:0000259" key="9">
    <source>
        <dbReference type="Pfam" id="PF13231"/>
    </source>
</evidence>
<evidence type="ECO:0000256" key="1">
    <source>
        <dbReference type="ARBA" id="ARBA00004651"/>
    </source>
</evidence>
<feature type="transmembrane region" description="Helical" evidence="8">
    <location>
        <begin position="259"/>
        <end position="284"/>
    </location>
</feature>
<dbReference type="InterPro" id="IPR038731">
    <property type="entry name" value="RgtA/B/C-like"/>
</dbReference>
<name>A0A2H0W1X8_9BACT</name>
<keyword evidence="2" id="KW-1003">Cell membrane</keyword>
<feature type="transmembrane region" description="Helical" evidence="8">
    <location>
        <begin position="221"/>
        <end position="247"/>
    </location>
</feature>
<evidence type="ECO:0000256" key="5">
    <source>
        <dbReference type="ARBA" id="ARBA00022692"/>
    </source>
</evidence>
<keyword evidence="3" id="KW-0328">Glycosyltransferase</keyword>
<dbReference type="AlphaFoldDB" id="A0A2H0W1X8"/>
<evidence type="ECO:0000313" key="10">
    <source>
        <dbReference type="EMBL" id="PIS05363.1"/>
    </source>
</evidence>
<dbReference type="Proteomes" id="UP000230935">
    <property type="component" value="Unassembled WGS sequence"/>
</dbReference>
<feature type="transmembrane region" description="Helical" evidence="8">
    <location>
        <begin position="364"/>
        <end position="386"/>
    </location>
</feature>
<keyword evidence="6 8" id="KW-1133">Transmembrane helix</keyword>
<evidence type="ECO:0000313" key="11">
    <source>
        <dbReference type="Proteomes" id="UP000230935"/>
    </source>
</evidence>
<evidence type="ECO:0000256" key="3">
    <source>
        <dbReference type="ARBA" id="ARBA00022676"/>
    </source>
</evidence>
<dbReference type="GO" id="GO:0016763">
    <property type="term" value="F:pentosyltransferase activity"/>
    <property type="evidence" value="ECO:0007669"/>
    <property type="project" value="TreeGrafter"/>
</dbReference>
<feature type="transmembrane region" description="Helical" evidence="8">
    <location>
        <begin position="421"/>
        <end position="440"/>
    </location>
</feature>
<keyword evidence="7 8" id="KW-0472">Membrane</keyword>
<evidence type="ECO:0000256" key="6">
    <source>
        <dbReference type="ARBA" id="ARBA00022989"/>
    </source>
</evidence>